<organism evidence="1 2">
    <name type="scientific">Haladaptatus pallidirubidus</name>
    <dbReference type="NCBI Taxonomy" id="1008152"/>
    <lineage>
        <taxon>Archaea</taxon>
        <taxon>Methanobacteriati</taxon>
        <taxon>Methanobacteriota</taxon>
        <taxon>Stenosarchaea group</taxon>
        <taxon>Halobacteria</taxon>
        <taxon>Halobacteriales</taxon>
        <taxon>Haladaptataceae</taxon>
        <taxon>Haladaptatus</taxon>
    </lineage>
</organism>
<reference evidence="1 2" key="1">
    <citation type="journal article" date="2019" name="Int. J. Syst. Evol. Microbiol.">
        <title>The Global Catalogue of Microorganisms (GCM) 10K type strain sequencing project: providing services to taxonomists for standard genome sequencing and annotation.</title>
        <authorList>
            <consortium name="The Broad Institute Genomics Platform"/>
            <consortium name="The Broad Institute Genome Sequencing Center for Infectious Disease"/>
            <person name="Wu L."/>
            <person name="Ma J."/>
        </authorList>
    </citation>
    <scope>NUCLEOTIDE SEQUENCE [LARGE SCALE GENOMIC DNA]</scope>
    <source>
        <strain evidence="1 2">JCM 17504</strain>
    </source>
</reference>
<evidence type="ECO:0000313" key="1">
    <source>
        <dbReference type="EMBL" id="GAA5041097.1"/>
    </source>
</evidence>
<evidence type="ECO:0000313" key="2">
    <source>
        <dbReference type="Proteomes" id="UP001501729"/>
    </source>
</evidence>
<dbReference type="AlphaFoldDB" id="A0AAV3UBA7"/>
<protein>
    <submittedName>
        <fullName evidence="1">Uncharacterized protein</fullName>
    </submittedName>
</protein>
<dbReference type="Proteomes" id="UP001501729">
    <property type="component" value="Unassembled WGS sequence"/>
</dbReference>
<proteinExistence type="predicted"/>
<accession>A0AAV3UBA7</accession>
<name>A0AAV3UBA7_9EURY</name>
<comment type="caution">
    <text evidence="1">The sequence shown here is derived from an EMBL/GenBank/DDBJ whole genome shotgun (WGS) entry which is preliminary data.</text>
</comment>
<keyword evidence="2" id="KW-1185">Reference proteome</keyword>
<gene>
    <name evidence="1" type="ORF">GCM10025751_02780</name>
</gene>
<sequence length="83" mass="9211">MILSLVSISLCMPGPVFCSSERIELRITERDDLNLLQQARSDPDPRTSLGFLQPYSHGQVEEFYENTRTCSSTAFSATSGPVI</sequence>
<dbReference type="EMBL" id="BAABKX010000001">
    <property type="protein sequence ID" value="GAA5041097.1"/>
    <property type="molecule type" value="Genomic_DNA"/>
</dbReference>